<proteinExistence type="predicted"/>
<dbReference type="EMBL" id="JAZHOV010000008">
    <property type="protein sequence ID" value="MEF2256096.1"/>
    <property type="molecule type" value="Genomic_DNA"/>
</dbReference>
<comment type="caution">
    <text evidence="5">The sequence shown here is derived from an EMBL/GenBank/DDBJ whole genome shotgun (WGS) entry which is preliminary data.</text>
</comment>
<dbReference type="Gene3D" id="3.50.50.60">
    <property type="entry name" value="FAD/NAD(P)-binding domain"/>
    <property type="match status" value="2"/>
</dbReference>
<accession>A0ABU7V8T5</accession>
<evidence type="ECO:0000259" key="4">
    <source>
        <dbReference type="Pfam" id="PF01593"/>
    </source>
</evidence>
<evidence type="ECO:0000256" key="1">
    <source>
        <dbReference type="ARBA" id="ARBA00037217"/>
    </source>
</evidence>
<keyword evidence="6" id="KW-1185">Reference proteome</keyword>
<comment type="subunit">
    <text evidence="2">Interacts with COX5B; this interaction may contribute to localize PYROXD2 to the inner face of the inner mitochondrial membrane.</text>
</comment>
<dbReference type="InterPro" id="IPR002937">
    <property type="entry name" value="Amino_oxidase"/>
</dbReference>
<dbReference type="PANTHER" id="PTHR10668">
    <property type="entry name" value="PHYTOENE DEHYDROGENASE"/>
    <property type="match status" value="1"/>
</dbReference>
<name>A0ABU7V8T5_9MICO</name>
<reference evidence="5 6" key="1">
    <citation type="submission" date="2024-01" db="EMBL/GenBank/DDBJ databases">
        <title>the genome sequence of strain Microbacterium schleiferi NBRC 15075.</title>
        <authorList>
            <person name="Ding Y."/>
            <person name="Zhang G."/>
        </authorList>
    </citation>
    <scope>NUCLEOTIDE SEQUENCE [LARGE SCALE GENOMIC DNA]</scope>
    <source>
        <strain evidence="5 6">NBRC 15075</strain>
    </source>
</reference>
<dbReference type="Proteomes" id="UP001351900">
    <property type="component" value="Unassembled WGS sequence"/>
</dbReference>
<comment type="function">
    <text evidence="1">Probable oxidoreductase that may play a role as regulator of mitochondrial function.</text>
</comment>
<evidence type="ECO:0000256" key="2">
    <source>
        <dbReference type="ARBA" id="ARBA00038825"/>
    </source>
</evidence>
<dbReference type="Pfam" id="PF01593">
    <property type="entry name" value="Amino_oxidase"/>
    <property type="match status" value="1"/>
</dbReference>
<protein>
    <recommendedName>
        <fullName evidence="3">Pyridine nucleotide-disulfide oxidoreductase domain-containing protein 2</fullName>
    </recommendedName>
</protein>
<evidence type="ECO:0000313" key="5">
    <source>
        <dbReference type="EMBL" id="MEF2256096.1"/>
    </source>
</evidence>
<dbReference type="SUPFAM" id="SSF51905">
    <property type="entry name" value="FAD/NAD(P)-binding domain"/>
    <property type="match status" value="1"/>
</dbReference>
<feature type="domain" description="Amine oxidase" evidence="4">
    <location>
        <begin position="20"/>
        <end position="300"/>
    </location>
</feature>
<evidence type="ECO:0000313" key="6">
    <source>
        <dbReference type="Proteomes" id="UP001351900"/>
    </source>
</evidence>
<evidence type="ECO:0000256" key="3">
    <source>
        <dbReference type="ARBA" id="ARBA00040298"/>
    </source>
</evidence>
<dbReference type="PANTHER" id="PTHR10668:SF105">
    <property type="entry name" value="DEHYDROGENASE-RELATED"/>
    <property type="match status" value="1"/>
</dbReference>
<dbReference type="RefSeq" id="WP_331792214.1">
    <property type="nucleotide sequence ID" value="NZ_BAAAUO010000001.1"/>
</dbReference>
<sequence>MTEHFDAVIVGGGHHATIIAPYLARAGLSVAVFEARTHLGGGAQSMPGPTAGVTQNPCAHWTRFYGHPAYKDFGLGELGLSYVFPEGNEAMVYDDGSVFIGYSAARVVDSTGRAEAWDEGVARTEANIRAFSSRDADTYLRVHEAYSAHIKSAFGRQRFTPPTPWGTPDPLEELLDQPGSLIEPVHQFMTMRQLAYDMFESDELRTLFMRAGVTSTGCYPDDVPGLQGFIHNLALVLSLEPAAIAIGGTGAITSALVKAGTLRGVQYFTGVRVDEIVQENGKATGIRLADGSFVGAGIVVSDLGLPQTVLQLLRHGEVAERIRHRLRNVVCDRGQLVWANVVSYEAPDYAGTTGVAEAGVQPRLYWGPKDPDWFATRYQAHIFSEGISPRMLMLSSTDSQWDTTRAPQGQHITGIEEFTAPIRFFDDQGWAALEKEFDTRIRAQWPRYAKNMTADNIAAIEWFLPPRVNSTHPDMVEGGYVEGAHLASQLGRFRPIPELAGYRTILPNLYNCSSNVHSGSGIGRGSSLNAWHQIAADLGLDPHAEIRKPDPALVEVAAAR</sequence>
<organism evidence="5 6">
    <name type="scientific">Microbacterium schleiferi</name>
    <dbReference type="NCBI Taxonomy" id="69362"/>
    <lineage>
        <taxon>Bacteria</taxon>
        <taxon>Bacillati</taxon>
        <taxon>Actinomycetota</taxon>
        <taxon>Actinomycetes</taxon>
        <taxon>Micrococcales</taxon>
        <taxon>Microbacteriaceae</taxon>
        <taxon>Microbacterium</taxon>
    </lineage>
</organism>
<dbReference type="InterPro" id="IPR036188">
    <property type="entry name" value="FAD/NAD-bd_sf"/>
</dbReference>
<gene>
    <name evidence="5" type="ORF">V2V91_13280</name>
</gene>